<dbReference type="InterPro" id="IPR029058">
    <property type="entry name" value="AB_hydrolase_fold"/>
</dbReference>
<feature type="signal peptide" evidence="4">
    <location>
        <begin position="1"/>
        <end position="34"/>
    </location>
</feature>
<dbReference type="RefSeq" id="WP_221338260.1">
    <property type="nucleotide sequence ID" value="NZ_BAAAWY010000101.1"/>
</dbReference>
<gene>
    <name evidence="6" type="ORF">BJ998_007533</name>
</gene>
<evidence type="ECO:0000259" key="5">
    <source>
        <dbReference type="Pfam" id="PF22244"/>
    </source>
</evidence>
<dbReference type="Gene3D" id="3.40.50.1820">
    <property type="entry name" value="alpha/beta hydrolase"/>
    <property type="match status" value="1"/>
</dbReference>
<evidence type="ECO:0000256" key="4">
    <source>
        <dbReference type="SAM" id="SignalP"/>
    </source>
</evidence>
<keyword evidence="7" id="KW-1185">Reference proteome</keyword>
<keyword evidence="2 4" id="KW-0732">Signal</keyword>
<feature type="chain" id="PRO_5038380394" description="4-O-methyl-glucuronoyl methylesterase-like domain-containing protein" evidence="4">
    <location>
        <begin position="35"/>
        <end position="179"/>
    </location>
</feature>
<sequence length="179" mass="18243">MIRSPGRGRFAPVAAACLLGAATLMVSEATVAVAGPSTANATLTAGVEDEGADCPVSLPGSPTANPKLPDPFKRIDGGRIATRSDWRCRREEISKLAQRYVYGTKPAKPAAVTGTVTRTSITVNVSDGGKSSSFSASVSLPSGTGPFPAVLVYGGLGADTATIHAAGVATINYYDNDRS</sequence>
<name>A0A7W9KPM9_9PSEU</name>
<dbReference type="GO" id="GO:0052689">
    <property type="term" value="F:carboxylic ester hydrolase activity"/>
    <property type="evidence" value="ECO:0007669"/>
    <property type="project" value="UniProtKB-KW"/>
</dbReference>
<evidence type="ECO:0000256" key="3">
    <source>
        <dbReference type="ARBA" id="ARBA00022801"/>
    </source>
</evidence>
<keyword evidence="1" id="KW-0719">Serine esterase</keyword>
<dbReference type="InterPro" id="IPR054579">
    <property type="entry name" value="GCE-like_dom"/>
</dbReference>
<evidence type="ECO:0000256" key="1">
    <source>
        <dbReference type="ARBA" id="ARBA00022487"/>
    </source>
</evidence>
<comment type="caution">
    <text evidence="6">The sequence shown here is derived from an EMBL/GenBank/DDBJ whole genome shotgun (WGS) entry which is preliminary data.</text>
</comment>
<dbReference type="Proteomes" id="UP000585638">
    <property type="component" value="Unassembled WGS sequence"/>
</dbReference>
<organism evidence="6 7">
    <name type="scientific">Kutzneria kofuensis</name>
    <dbReference type="NCBI Taxonomy" id="103725"/>
    <lineage>
        <taxon>Bacteria</taxon>
        <taxon>Bacillati</taxon>
        <taxon>Actinomycetota</taxon>
        <taxon>Actinomycetes</taxon>
        <taxon>Pseudonocardiales</taxon>
        <taxon>Pseudonocardiaceae</taxon>
        <taxon>Kutzneria</taxon>
    </lineage>
</organism>
<feature type="domain" description="4-O-methyl-glucuronoyl methylesterase-like" evidence="5">
    <location>
        <begin position="123"/>
        <end position="176"/>
    </location>
</feature>
<evidence type="ECO:0000313" key="7">
    <source>
        <dbReference type="Proteomes" id="UP000585638"/>
    </source>
</evidence>
<dbReference type="EMBL" id="JACHIR010000001">
    <property type="protein sequence ID" value="MBB5896337.1"/>
    <property type="molecule type" value="Genomic_DNA"/>
</dbReference>
<dbReference type="AlphaFoldDB" id="A0A7W9KPM9"/>
<protein>
    <recommendedName>
        <fullName evidence="5">4-O-methyl-glucuronoyl methylesterase-like domain-containing protein</fullName>
    </recommendedName>
</protein>
<accession>A0A7W9KPM9</accession>
<reference evidence="6 7" key="1">
    <citation type="submission" date="2020-08" db="EMBL/GenBank/DDBJ databases">
        <title>Sequencing the genomes of 1000 actinobacteria strains.</title>
        <authorList>
            <person name="Klenk H.-P."/>
        </authorList>
    </citation>
    <scope>NUCLEOTIDE SEQUENCE [LARGE SCALE GENOMIC DNA]</scope>
    <source>
        <strain evidence="6 7">DSM 43851</strain>
    </source>
</reference>
<evidence type="ECO:0000313" key="6">
    <source>
        <dbReference type="EMBL" id="MBB5896337.1"/>
    </source>
</evidence>
<evidence type="ECO:0000256" key="2">
    <source>
        <dbReference type="ARBA" id="ARBA00022729"/>
    </source>
</evidence>
<keyword evidence="3" id="KW-0378">Hydrolase</keyword>
<proteinExistence type="predicted"/>
<dbReference type="Pfam" id="PF22244">
    <property type="entry name" value="GCE_fung"/>
    <property type="match status" value="1"/>
</dbReference>